<evidence type="ECO:0000256" key="1">
    <source>
        <dbReference type="SAM" id="MobiDB-lite"/>
    </source>
</evidence>
<name>A0ABV7EY48_9BURK</name>
<reference evidence="3" key="1">
    <citation type="journal article" date="2019" name="Int. J. Syst. Evol. Microbiol.">
        <title>The Global Catalogue of Microorganisms (GCM) 10K type strain sequencing project: providing services to taxonomists for standard genome sequencing and annotation.</title>
        <authorList>
            <consortium name="The Broad Institute Genomics Platform"/>
            <consortium name="The Broad Institute Genome Sequencing Center for Infectious Disease"/>
            <person name="Wu L."/>
            <person name="Ma J."/>
        </authorList>
    </citation>
    <scope>NUCLEOTIDE SEQUENCE [LARGE SCALE GENOMIC DNA]</scope>
    <source>
        <strain evidence="3">KCTC 42986</strain>
    </source>
</reference>
<proteinExistence type="predicted"/>
<accession>A0ABV7EY48</accession>
<evidence type="ECO:0000313" key="2">
    <source>
        <dbReference type="EMBL" id="MFC3106828.1"/>
    </source>
</evidence>
<keyword evidence="3" id="KW-1185">Reference proteome</keyword>
<sequence>MSTEFSKYRYNLKLKMKYQRILTRFSPEKGKRRDALHATGALLRPAFSSRLARLGGNAPIGVRRSQLYEVVVALMVSNTATAGGRESAQTLSWRKVASTSPSP</sequence>
<dbReference type="Proteomes" id="UP001595530">
    <property type="component" value="Unassembled WGS sequence"/>
</dbReference>
<organism evidence="2 3">
    <name type="scientific">Undibacterium arcticum</name>
    <dbReference type="NCBI Taxonomy" id="1762892"/>
    <lineage>
        <taxon>Bacteria</taxon>
        <taxon>Pseudomonadati</taxon>
        <taxon>Pseudomonadota</taxon>
        <taxon>Betaproteobacteria</taxon>
        <taxon>Burkholderiales</taxon>
        <taxon>Oxalobacteraceae</taxon>
        <taxon>Undibacterium</taxon>
    </lineage>
</organism>
<comment type="caution">
    <text evidence="2">The sequence shown here is derived from an EMBL/GenBank/DDBJ whole genome shotgun (WGS) entry which is preliminary data.</text>
</comment>
<evidence type="ECO:0000313" key="3">
    <source>
        <dbReference type="Proteomes" id="UP001595530"/>
    </source>
</evidence>
<dbReference type="RefSeq" id="WP_390322877.1">
    <property type="nucleotide sequence ID" value="NZ_JBHRTP010000006.1"/>
</dbReference>
<dbReference type="EMBL" id="JBHRTP010000006">
    <property type="protein sequence ID" value="MFC3106828.1"/>
    <property type="molecule type" value="Genomic_DNA"/>
</dbReference>
<protein>
    <recommendedName>
        <fullName evidence="4">Transposase</fullName>
    </recommendedName>
</protein>
<evidence type="ECO:0008006" key="4">
    <source>
        <dbReference type="Google" id="ProtNLM"/>
    </source>
</evidence>
<feature type="region of interest" description="Disordered" evidence="1">
    <location>
        <begin position="82"/>
        <end position="103"/>
    </location>
</feature>
<gene>
    <name evidence="2" type="ORF">ACFOFO_02445</name>
</gene>